<dbReference type="GO" id="GO:0009313">
    <property type="term" value="P:oligosaccharide catabolic process"/>
    <property type="evidence" value="ECO:0007669"/>
    <property type="project" value="TreeGrafter"/>
</dbReference>
<dbReference type="InterPro" id="IPR006047">
    <property type="entry name" value="GH13_cat_dom"/>
</dbReference>
<dbReference type="GO" id="GO:0004556">
    <property type="term" value="F:alpha-amylase activity"/>
    <property type="evidence" value="ECO:0007669"/>
    <property type="project" value="TreeGrafter"/>
</dbReference>
<dbReference type="Pfam" id="PF00128">
    <property type="entry name" value="Alpha-amylase"/>
    <property type="match status" value="1"/>
</dbReference>
<comment type="caution">
    <text evidence="5">The sequence shown here is derived from an EMBL/GenBank/DDBJ whole genome shotgun (WGS) entry which is preliminary data.</text>
</comment>
<evidence type="ECO:0000256" key="1">
    <source>
        <dbReference type="ARBA" id="ARBA00008061"/>
    </source>
</evidence>
<dbReference type="InterPro" id="IPR017853">
    <property type="entry name" value="GH"/>
</dbReference>
<dbReference type="SMART" id="SM00642">
    <property type="entry name" value="Aamy"/>
    <property type="match status" value="1"/>
</dbReference>
<gene>
    <name evidence="5" type="ORF">EKE94_04740</name>
</gene>
<dbReference type="OrthoDB" id="9805159at2"/>
<dbReference type="Gene3D" id="3.90.400.10">
    <property type="entry name" value="Oligo-1,6-glucosidase, Domain 2"/>
    <property type="match status" value="1"/>
</dbReference>
<dbReference type="PANTHER" id="PTHR10357:SF179">
    <property type="entry name" value="NEUTRAL AND BASIC AMINO ACID TRANSPORT PROTEIN RBAT"/>
    <property type="match status" value="1"/>
</dbReference>
<dbReference type="EMBL" id="RQXX01000001">
    <property type="protein sequence ID" value="RVV99962.1"/>
    <property type="molecule type" value="Genomic_DNA"/>
</dbReference>
<organism evidence="5 6">
    <name type="scientific">Mesobaculum littorinae</name>
    <dbReference type="NCBI Taxonomy" id="2486419"/>
    <lineage>
        <taxon>Bacteria</taxon>
        <taxon>Pseudomonadati</taxon>
        <taxon>Pseudomonadota</taxon>
        <taxon>Alphaproteobacteria</taxon>
        <taxon>Rhodobacterales</taxon>
        <taxon>Roseobacteraceae</taxon>
        <taxon>Mesobaculum</taxon>
    </lineage>
</organism>
<reference evidence="5 6" key="1">
    <citation type="submission" date="2018-11" db="EMBL/GenBank/DDBJ databases">
        <title>Mesobaculum littorinae gen. nov., sp. nov., isolated from Littorina scabra that represents a novel genus of the order Rhodobacteraceae.</title>
        <authorList>
            <person name="Li F."/>
        </authorList>
    </citation>
    <scope>NUCLEOTIDE SEQUENCE [LARGE SCALE GENOMIC DNA]</scope>
    <source>
        <strain evidence="5 6">M0103</strain>
    </source>
</reference>
<dbReference type="FunFam" id="3.90.400.10:FF:000002">
    <property type="entry name" value="Sucrose isomerase"/>
    <property type="match status" value="1"/>
</dbReference>
<keyword evidence="3" id="KW-0326">Glycosidase</keyword>
<dbReference type="InterPro" id="IPR045857">
    <property type="entry name" value="O16G_dom_2"/>
</dbReference>
<dbReference type="FunFam" id="3.20.20.80:FF:000064">
    <property type="entry name" value="Oligo-1,6-glucosidase"/>
    <property type="match status" value="1"/>
</dbReference>
<proteinExistence type="inferred from homology"/>
<sequence>MTRGDDRHTPWWRDKVGYQIYPRSFADSNGDGIGDIPGIIDRLDHLDRLGVGFIWLSPVYRSPMVDNGYDISDYRDVAPEYGTLDDLERLLAEARARDIGIVMDLVVNHSSDRHVWFEAARADRGAPTRDYYIWRDPAPDGGPPDDRRSFFGGPAWTLAPETGQYYLGLFSPAQPDLNWRNPALRAEIYQMMNWWLDRGIAGFRMDVIDLIGKDIETGEIEQGPYLHPYLQEMHAATFGPRDVVTIGESWNVSPETALLYCGRDRAELDMVFHFEHIVQDWDPEVGKWRPQPFSLPKFKAVFARWQEALAEDGWNSLFLSNHDLPRQVSRYGDDSPRWRAASAKMLATVMHLMRGTPFIYQGEEIGMTNADFTRIDQFRDLETLNLYAEQTAKGMSVEDFIAGANANGRDNARTPVQWTGGPQAGFTTGSPWIGINANHASVNVAAQQDDPDSVLSHYRRLVALRKQHPVIVEGRFALCLPDHPAIFAYTRTLGATRLSVAANFTDTAQEVEVPAELAASGTTLIATAGPRAALEGRITLVPFEAIAILQPG</sequence>
<dbReference type="CDD" id="cd11333">
    <property type="entry name" value="AmyAc_SI_OligoGlu_DGase"/>
    <property type="match status" value="1"/>
</dbReference>
<protein>
    <submittedName>
        <fullName evidence="5">Alpha-glucosidase</fullName>
    </submittedName>
</protein>
<dbReference type="Gene3D" id="2.60.40.1180">
    <property type="entry name" value="Golgi alpha-mannosidase II"/>
    <property type="match status" value="1"/>
</dbReference>
<dbReference type="Gene3D" id="3.20.20.80">
    <property type="entry name" value="Glycosidases"/>
    <property type="match status" value="1"/>
</dbReference>
<comment type="similarity">
    <text evidence="1">Belongs to the glycosyl hydrolase 13 family.</text>
</comment>
<evidence type="ECO:0000313" key="6">
    <source>
        <dbReference type="Proteomes" id="UP000285908"/>
    </source>
</evidence>
<keyword evidence="6" id="KW-1185">Reference proteome</keyword>
<name>A0A438AMQ2_9RHOB</name>
<evidence type="ECO:0000256" key="2">
    <source>
        <dbReference type="ARBA" id="ARBA00022801"/>
    </source>
</evidence>
<feature type="domain" description="Glycosyl hydrolase family 13 catalytic" evidence="4">
    <location>
        <begin position="19"/>
        <end position="413"/>
    </location>
</feature>
<dbReference type="Proteomes" id="UP000285908">
    <property type="component" value="Unassembled WGS sequence"/>
</dbReference>
<evidence type="ECO:0000313" key="5">
    <source>
        <dbReference type="EMBL" id="RVV99962.1"/>
    </source>
</evidence>
<dbReference type="RefSeq" id="WP_127905405.1">
    <property type="nucleotide sequence ID" value="NZ_RQXX01000001.1"/>
</dbReference>
<keyword evidence="2" id="KW-0378">Hydrolase</keyword>
<dbReference type="AlphaFoldDB" id="A0A438AMQ2"/>
<dbReference type="NCBIfam" id="NF008183">
    <property type="entry name" value="PRK10933.1"/>
    <property type="match status" value="1"/>
</dbReference>
<evidence type="ECO:0000259" key="4">
    <source>
        <dbReference type="SMART" id="SM00642"/>
    </source>
</evidence>
<dbReference type="SUPFAM" id="SSF51011">
    <property type="entry name" value="Glycosyl hydrolase domain"/>
    <property type="match status" value="1"/>
</dbReference>
<dbReference type="SUPFAM" id="SSF51445">
    <property type="entry name" value="(Trans)glycosidases"/>
    <property type="match status" value="1"/>
</dbReference>
<dbReference type="PANTHER" id="PTHR10357">
    <property type="entry name" value="ALPHA-AMYLASE FAMILY MEMBER"/>
    <property type="match status" value="1"/>
</dbReference>
<evidence type="ECO:0000256" key="3">
    <source>
        <dbReference type="ARBA" id="ARBA00023295"/>
    </source>
</evidence>
<accession>A0A438AMQ2</accession>
<dbReference type="InterPro" id="IPR013780">
    <property type="entry name" value="Glyco_hydro_b"/>
</dbReference>